<evidence type="ECO:0000256" key="21">
    <source>
        <dbReference type="ARBA" id="ARBA00022833"/>
    </source>
</evidence>
<dbReference type="EC" id="3.4.19.12" evidence="8"/>
<keyword evidence="19" id="KW-0378">Hydrolase</keyword>
<evidence type="ECO:0000256" key="12">
    <source>
        <dbReference type="ARBA" id="ARBA00022553"/>
    </source>
</evidence>
<dbReference type="PROSITE" id="PS00972">
    <property type="entry name" value="USP_1"/>
    <property type="match status" value="1"/>
</dbReference>
<evidence type="ECO:0000256" key="28">
    <source>
        <dbReference type="ARBA" id="ARBA00032487"/>
    </source>
</evidence>
<evidence type="ECO:0000256" key="18">
    <source>
        <dbReference type="ARBA" id="ARBA00022786"/>
    </source>
</evidence>
<feature type="compositionally biased region" description="Basic and acidic residues" evidence="30">
    <location>
        <begin position="176"/>
        <end position="188"/>
    </location>
</feature>
<evidence type="ECO:0000256" key="25">
    <source>
        <dbReference type="ARBA" id="ARBA00023273"/>
    </source>
</evidence>
<evidence type="ECO:0000256" key="29">
    <source>
        <dbReference type="ARBA" id="ARBA00046580"/>
    </source>
</evidence>
<keyword evidence="10" id="KW-1003">Cell membrane</keyword>
<keyword evidence="24" id="KW-0472">Membrane</keyword>
<keyword evidence="22" id="KW-0832">Ubl conjugation</keyword>
<dbReference type="Pfam" id="PF01302">
    <property type="entry name" value="CAP_GLY"/>
    <property type="match status" value="1"/>
</dbReference>
<comment type="caution">
    <text evidence="33">The sequence shown here is derived from an EMBL/GenBank/DDBJ whole genome shotgun (WGS) entry which is preliminary data.</text>
</comment>
<evidence type="ECO:0000256" key="4">
    <source>
        <dbReference type="ARBA" id="ARBA00004300"/>
    </source>
</evidence>
<evidence type="ECO:0000256" key="3">
    <source>
        <dbReference type="ARBA" id="ARBA00004186"/>
    </source>
</evidence>
<evidence type="ECO:0000256" key="26">
    <source>
        <dbReference type="ARBA" id="ARBA00030882"/>
    </source>
</evidence>
<evidence type="ECO:0000256" key="10">
    <source>
        <dbReference type="ARBA" id="ARBA00022475"/>
    </source>
</evidence>
<organism evidence="33 34">
    <name type="scientific">Huso huso</name>
    <name type="common">Beluga</name>
    <name type="synonym">Acipenser huso</name>
    <dbReference type="NCBI Taxonomy" id="61971"/>
    <lineage>
        <taxon>Eukaryota</taxon>
        <taxon>Metazoa</taxon>
        <taxon>Chordata</taxon>
        <taxon>Craniata</taxon>
        <taxon>Vertebrata</taxon>
        <taxon>Euteleostomi</taxon>
        <taxon>Actinopterygii</taxon>
        <taxon>Chondrostei</taxon>
        <taxon>Acipenseriformes</taxon>
        <taxon>Acipenseridae</taxon>
        <taxon>Huso</taxon>
    </lineage>
</organism>
<dbReference type="SUPFAM" id="SSF74924">
    <property type="entry name" value="Cap-Gly domain"/>
    <property type="match status" value="1"/>
</dbReference>
<dbReference type="SMART" id="SM01052">
    <property type="entry name" value="CAP_GLY"/>
    <property type="match status" value="1"/>
</dbReference>
<keyword evidence="25" id="KW-0966">Cell projection</keyword>
<evidence type="ECO:0000256" key="7">
    <source>
        <dbReference type="ARBA" id="ARBA00009085"/>
    </source>
</evidence>
<evidence type="ECO:0000256" key="2">
    <source>
        <dbReference type="ARBA" id="ARBA00004120"/>
    </source>
</evidence>
<dbReference type="InterPro" id="IPR001394">
    <property type="entry name" value="Peptidase_C19_UCH"/>
</dbReference>
<feature type="compositionally biased region" description="Polar residues" evidence="30">
    <location>
        <begin position="189"/>
        <end position="199"/>
    </location>
</feature>
<dbReference type="EMBL" id="JAHFZB010000030">
    <property type="protein sequence ID" value="KAK6471809.1"/>
    <property type="molecule type" value="Genomic_DNA"/>
</dbReference>
<evidence type="ECO:0000256" key="23">
    <source>
        <dbReference type="ARBA" id="ARBA00022859"/>
    </source>
</evidence>
<evidence type="ECO:0000256" key="16">
    <source>
        <dbReference type="ARBA" id="ARBA00022701"/>
    </source>
</evidence>
<evidence type="ECO:0000256" key="8">
    <source>
        <dbReference type="ARBA" id="ARBA00012759"/>
    </source>
</evidence>
<evidence type="ECO:0000256" key="11">
    <source>
        <dbReference type="ARBA" id="ARBA00022490"/>
    </source>
</evidence>
<evidence type="ECO:0000256" key="27">
    <source>
        <dbReference type="ARBA" id="ARBA00031094"/>
    </source>
</evidence>
<dbReference type="InterPro" id="IPR000938">
    <property type="entry name" value="CAP-Gly_domain"/>
</dbReference>
<comment type="similarity">
    <text evidence="7">Belongs to the peptidase C19 family.</text>
</comment>
<dbReference type="SUPFAM" id="SSF54001">
    <property type="entry name" value="Cysteine proteinases"/>
    <property type="match status" value="1"/>
</dbReference>
<dbReference type="Gene3D" id="3.90.70.10">
    <property type="entry name" value="Cysteine proteinases"/>
    <property type="match status" value="1"/>
</dbReference>
<keyword evidence="34" id="KW-1185">Reference proteome</keyword>
<accession>A0ABR0YHD6</accession>
<evidence type="ECO:0000256" key="13">
    <source>
        <dbReference type="ARBA" id="ARBA00022588"/>
    </source>
</evidence>
<gene>
    <name evidence="33" type="ORF">HHUSO_G28764</name>
</gene>
<keyword evidence="11" id="KW-0963">Cytoplasm</keyword>
<evidence type="ECO:0000256" key="1">
    <source>
        <dbReference type="ARBA" id="ARBA00000707"/>
    </source>
</evidence>
<keyword evidence="15" id="KW-0879">Wnt signaling pathway</keyword>
<evidence type="ECO:0000256" key="17">
    <source>
        <dbReference type="ARBA" id="ARBA00022723"/>
    </source>
</evidence>
<evidence type="ECO:0000256" key="9">
    <source>
        <dbReference type="ARBA" id="ARBA00018699"/>
    </source>
</evidence>
<feature type="domain" description="USP" evidence="31">
    <location>
        <begin position="370"/>
        <end position="711"/>
    </location>
</feature>
<comment type="catalytic activity">
    <reaction evidence="1">
        <text>Thiol-dependent hydrolysis of ester, thioester, amide, peptide and isopeptide bonds formed by the C-terminal Gly of ubiquitin (a 76-residue protein attached to proteins as an intracellular targeting signal).</text>
        <dbReference type="EC" id="3.4.19.12"/>
    </reaction>
</comment>
<evidence type="ECO:0000256" key="30">
    <source>
        <dbReference type="SAM" id="MobiDB-lite"/>
    </source>
</evidence>
<dbReference type="Proteomes" id="UP001369086">
    <property type="component" value="Unassembled WGS sequence"/>
</dbReference>
<evidence type="ECO:0000256" key="14">
    <source>
        <dbReference type="ARBA" id="ARBA00022670"/>
    </source>
</evidence>
<keyword evidence="20" id="KW-0788">Thiol protease</keyword>
<evidence type="ECO:0000313" key="34">
    <source>
        <dbReference type="Proteomes" id="UP001369086"/>
    </source>
</evidence>
<reference evidence="33 34" key="1">
    <citation type="submission" date="2021-05" db="EMBL/GenBank/DDBJ databases">
        <authorList>
            <person name="Zahm M."/>
            <person name="Klopp C."/>
            <person name="Cabau C."/>
            <person name="Kuhl H."/>
            <person name="Suciu R."/>
            <person name="Ciorpac M."/>
            <person name="Holostenco D."/>
            <person name="Gessner J."/>
            <person name="Wuertz S."/>
            <person name="Hohne C."/>
            <person name="Stock M."/>
            <person name="Gislard M."/>
            <person name="Lluch J."/>
            <person name="Milhes M."/>
            <person name="Lampietro C."/>
            <person name="Lopez Roques C."/>
            <person name="Donnadieu C."/>
            <person name="Du K."/>
            <person name="Schartl M."/>
            <person name="Guiguen Y."/>
        </authorList>
    </citation>
    <scope>NUCLEOTIDE SEQUENCE [LARGE SCALE GENOMIC DNA]</scope>
    <source>
        <strain evidence="33">Hh-F2</strain>
        <tissue evidence="33">Blood</tissue>
    </source>
</reference>
<feature type="domain" description="CAP-Gly" evidence="32">
    <location>
        <begin position="268"/>
        <end position="311"/>
    </location>
</feature>
<dbReference type="PROSITE" id="PS50235">
    <property type="entry name" value="USP_3"/>
    <property type="match status" value="1"/>
</dbReference>
<name>A0ABR0YHD6_HUSHU</name>
<evidence type="ECO:0000256" key="24">
    <source>
        <dbReference type="ARBA" id="ARBA00023136"/>
    </source>
</evidence>
<comment type="subunit">
    <text evidence="29">Interacts (via CAP-Gly domain) with IKBKG/NEMO (via proline-rich C-terminal region). Interacts with TRAF2 and TRIP. Interacts with PLK1, DVL1, DVL3, MAVS, TBK1, IKKE and RIGI. Interacts (via CAP-Gly domain) with microtubules. Interacts with HDAC6 and BCL3. Interacts with MAP3K7. Identified in a complex with TRAF6 and SQSTM1. Interacts with OPTN and SQSTM1. Interacts with CEP350. Interacts with RNF31; the interaction is indirect and is mediated via SPATA2. Interacts with SPATA2 (via the PUB domain); the interaction is direct and recruits CYLD to the LUBAC complex, thereby regulating TNF-alpha-induced necroptosis.</text>
</comment>
<dbReference type="Gene3D" id="2.30.30.190">
    <property type="entry name" value="CAP Gly-rich-like domain"/>
    <property type="match status" value="1"/>
</dbReference>
<dbReference type="InterPro" id="IPR018200">
    <property type="entry name" value="USP_CS"/>
</dbReference>
<keyword evidence="16" id="KW-0493">Microtubule</keyword>
<sequence length="717" mass="80989">MMEKRFFIITRTQTKPGRKSIDKGTVGCVEKETEDEFIGMLINYSAKQGCSLKKDNLQLISRHEAQLLIFTDNLAKRLELLQNRKLFSAISALQENDLVVVRHKNVETPGVVKRLVEKGKKGSNGLEVLKSMAFEVELLQEAEHRYSQSRGLAYPVFNAGEILQVSSVDRPNPTFKADEHKGAQKQRDLGQQNSDSNAVPQRRQAPERPGPPAALSPTAAVENGGLKRVVSGGSLGSALQTAPLELGSLTELQASNGATVHGVVRWIGVPEGKSENWAGVELDYELKDCLDGQLGGQRYFNCDRNKGMFVKLRDLRPDSRFLPAPSYKEPPCYPEPQAAAERRFEADSRNEDAPPIPESSALQLLEGRMKGIQGHYNSCYLDSALFSLFSFSPALDSVLHCPVVSEELIQSVLRRDIVNRLRRQGFVPAENVMKLRQLLGCDSFTFEEKDPEEFLSVLLHQVLSVDPLLKIRSNEKTQDCYSYQIILEREEAVSVPSVQLLLERSFLSCDLKFEEIPSCLIIQMPRFGKKFKMFPKIIPSTELDITDLLYNTPRECFLCGAVAELECYQCLRDPRLTPGMIKQFCRPCDKQVHSHRQRQDHQPREISLPRDFPASIPVPRQKMELFAVLCIETSHYVSFVKYGQGRNSWLFFDSMADRSGDENIPEIKACPQVGEFLSQSEEGPVQVELECTDVFVKRLLCDSYMFMYQCPALCLYR</sequence>
<dbReference type="PROSITE" id="PS50245">
    <property type="entry name" value="CAP_GLY_2"/>
    <property type="match status" value="1"/>
</dbReference>
<keyword evidence="13" id="KW-0399">Innate immunity</keyword>
<keyword evidence="18" id="KW-0833">Ubl conjugation pathway</keyword>
<keyword evidence="12" id="KW-0597">Phosphoprotein</keyword>
<dbReference type="Pfam" id="PF00443">
    <property type="entry name" value="UCH"/>
    <property type="match status" value="1"/>
</dbReference>
<evidence type="ECO:0000256" key="5">
    <source>
        <dbReference type="ARBA" id="ARBA00004413"/>
    </source>
</evidence>
<evidence type="ECO:0000256" key="19">
    <source>
        <dbReference type="ARBA" id="ARBA00022801"/>
    </source>
</evidence>
<keyword evidence="14" id="KW-0645">Protease</keyword>
<keyword evidence="17" id="KW-0479">Metal-binding</keyword>
<comment type="subcellular location">
    <subcellularLocation>
        <location evidence="5">Cell membrane</location>
        <topology evidence="5">Peripheral membrane protein</topology>
        <orientation evidence="5">Cytoplasmic side</orientation>
    </subcellularLocation>
    <subcellularLocation>
        <location evidence="2">Cytoplasm</location>
        <location evidence="2">Cytoskeleton</location>
        <location evidence="2">Cilium basal body</location>
    </subcellularLocation>
    <subcellularLocation>
        <location evidence="4">Cytoplasm</location>
        <location evidence="4">Cytoskeleton</location>
        <location evidence="4">Microtubule organizing center</location>
        <location evidence="4">Centrosome</location>
    </subcellularLocation>
    <subcellularLocation>
        <location evidence="3">Cytoplasm</location>
        <location evidence="3">Cytoskeleton</location>
        <location evidence="3">Spindle</location>
    </subcellularLocation>
    <subcellularLocation>
        <location evidence="6">Cytoplasm</location>
        <location evidence="6">Perinuclear region</location>
    </subcellularLocation>
</comment>
<evidence type="ECO:0000313" key="33">
    <source>
        <dbReference type="EMBL" id="KAK6471809.1"/>
    </source>
</evidence>
<dbReference type="InterPro" id="IPR038765">
    <property type="entry name" value="Papain-like_cys_pep_sf"/>
</dbReference>
<evidence type="ECO:0000259" key="32">
    <source>
        <dbReference type="PROSITE" id="PS50245"/>
    </source>
</evidence>
<proteinExistence type="inferred from homology"/>
<dbReference type="PANTHER" id="PTHR11830">
    <property type="entry name" value="40S RIBOSOMAL PROTEIN S3A"/>
    <property type="match status" value="1"/>
</dbReference>
<feature type="region of interest" description="Disordered" evidence="30">
    <location>
        <begin position="169"/>
        <end position="218"/>
    </location>
</feature>
<evidence type="ECO:0000256" key="6">
    <source>
        <dbReference type="ARBA" id="ARBA00004556"/>
    </source>
</evidence>
<keyword evidence="21" id="KW-0862">Zinc</keyword>
<dbReference type="InterPro" id="IPR036859">
    <property type="entry name" value="CAP-Gly_dom_sf"/>
</dbReference>
<evidence type="ECO:0000256" key="15">
    <source>
        <dbReference type="ARBA" id="ARBA00022687"/>
    </source>
</evidence>
<evidence type="ECO:0000256" key="20">
    <source>
        <dbReference type="ARBA" id="ARBA00022807"/>
    </source>
</evidence>
<keyword evidence="23" id="KW-0391">Immunity</keyword>
<dbReference type="InterPro" id="IPR028889">
    <property type="entry name" value="USP"/>
</dbReference>
<protein>
    <recommendedName>
        <fullName evidence="9">Ubiquitin carboxyl-terminal hydrolase CYLD</fullName>
        <ecNumber evidence="8">3.4.19.12</ecNumber>
    </recommendedName>
    <alternativeName>
        <fullName evidence="26">Deubiquitinating enzyme CYLD</fullName>
    </alternativeName>
    <alternativeName>
        <fullName evidence="27">Ubiquitin thioesterase CYLD</fullName>
    </alternativeName>
    <alternativeName>
        <fullName evidence="28">Ubiquitin-specific-processing protease CYLD</fullName>
    </alternativeName>
</protein>
<evidence type="ECO:0000256" key="22">
    <source>
        <dbReference type="ARBA" id="ARBA00022843"/>
    </source>
</evidence>
<evidence type="ECO:0000259" key="31">
    <source>
        <dbReference type="PROSITE" id="PS50235"/>
    </source>
</evidence>